<dbReference type="Gene3D" id="3.40.50.300">
    <property type="entry name" value="P-loop containing nucleotide triphosphate hydrolases"/>
    <property type="match status" value="1"/>
</dbReference>
<dbReference type="Proteomes" id="UP000285013">
    <property type="component" value="Unassembled WGS sequence"/>
</dbReference>
<sequence length="916" mass="106300">MYLQYAAIVHVAFIEIINLDIMNYILNNLEKKISFLKSLNRKADLKPHLQSKLEFYLNLVLGYFWNKNLSSIPPEDKEVVINEILRPSVGSLVGIIRRLDIENEIFGNKSTKKISTALDKYPVIRNQTIGHGYSFEDDIDNYISKYNELIDALENSNLWIVSEDFNLIYVEQTVNEISYGISYKANGEYISWQCPTQVMSFEINSLYIQKKDSEYFRISPFIYIKDESTFYTFNSIEEKLTGRTKYNRLISTGSIQFENLELQSLLVIDDGVKRKSYNGTVINSFTNNYTKYIDVGLTSKILNFLTQNNSSVYATLWGHGGVGKTASIQYVCNMLCQSREKKFDYIVFLSAKDRYYNYFKGKIEYIDDNISSLDQIIQYTNSIISNTASFDLDPIRKYEGKILLIFDDFETFSKEEKIKITEFVSSLNINHHKVVITTRSANLITGIEIQTSELTKDQTVNFLIEALKNEFPSFNREQLEIELKKIDFQEKIHEITSGRPLFILQLVVLLIQTNNLKDLIKSDIKSSDTAKNFLYDRIIDYLSITAKNMFLAIGLLADANDLSGLISNLKYITNLEDKEDVFQEALQELVKLKIITIEENFFKVYSSEIYKFMQNYYQSKSVEYDGNITSRYNSIASKKDLDTELALLSAADASRLVSSEAEIENKYRYLINREKTSKKTKLKAIFNFASYLSINEQLEKTIKLFYDYYPIFNRDIEYVSSYSRYLWAEGSIENRQLAISIIKNFFETKPSLSQNQYLELLGTLVIYMSILAINSKDDLKDKLTWGDIDESEFRNSSANVRAIFNDIFRKQGKKLYQSIKDENLMDLLPSCRHYVINGLTHLINISIRLNKWDFGIEVCDKIINDLPESQHKPFVKKKNDIEYLKAPKKQNHQQFPATLLGIKMKAALEKKDKNND</sequence>
<dbReference type="EMBL" id="QRPE01000004">
    <property type="protein sequence ID" value="RHL94772.1"/>
    <property type="molecule type" value="Genomic_DNA"/>
</dbReference>
<dbReference type="InterPro" id="IPR002182">
    <property type="entry name" value="NB-ARC"/>
</dbReference>
<evidence type="ECO:0000313" key="2">
    <source>
        <dbReference type="EMBL" id="RHL94772.1"/>
    </source>
</evidence>
<feature type="domain" description="NB-ARC" evidence="1">
    <location>
        <begin position="299"/>
        <end position="445"/>
    </location>
</feature>
<dbReference type="Pfam" id="PF00931">
    <property type="entry name" value="NB-ARC"/>
    <property type="match status" value="1"/>
</dbReference>
<dbReference type="AlphaFoldDB" id="A0A415NCP7"/>
<dbReference type="InterPro" id="IPR027417">
    <property type="entry name" value="P-loop_NTPase"/>
</dbReference>
<gene>
    <name evidence="2" type="ORF">DWZ95_06200</name>
</gene>
<organism evidence="2 3">
    <name type="scientific">Bacteroides intestinalis</name>
    <dbReference type="NCBI Taxonomy" id="329854"/>
    <lineage>
        <taxon>Bacteria</taxon>
        <taxon>Pseudomonadati</taxon>
        <taxon>Bacteroidota</taxon>
        <taxon>Bacteroidia</taxon>
        <taxon>Bacteroidales</taxon>
        <taxon>Bacteroidaceae</taxon>
        <taxon>Bacteroides</taxon>
    </lineage>
</organism>
<name>A0A415NCP7_9BACE</name>
<proteinExistence type="predicted"/>
<dbReference type="GO" id="GO:0043531">
    <property type="term" value="F:ADP binding"/>
    <property type="evidence" value="ECO:0007669"/>
    <property type="project" value="InterPro"/>
</dbReference>
<accession>A0A415NCP7</accession>
<evidence type="ECO:0000259" key="1">
    <source>
        <dbReference type="Pfam" id="PF00931"/>
    </source>
</evidence>
<reference evidence="2 3" key="1">
    <citation type="submission" date="2018-08" db="EMBL/GenBank/DDBJ databases">
        <title>A genome reference for cultivated species of the human gut microbiota.</title>
        <authorList>
            <person name="Zou Y."/>
            <person name="Xue W."/>
            <person name="Luo G."/>
        </authorList>
    </citation>
    <scope>NUCLEOTIDE SEQUENCE [LARGE SCALE GENOMIC DNA]</scope>
    <source>
        <strain evidence="2 3">AF36-16BH</strain>
    </source>
</reference>
<evidence type="ECO:0000313" key="3">
    <source>
        <dbReference type="Proteomes" id="UP000285013"/>
    </source>
</evidence>
<dbReference type="SUPFAM" id="SSF52540">
    <property type="entry name" value="P-loop containing nucleoside triphosphate hydrolases"/>
    <property type="match status" value="1"/>
</dbReference>
<protein>
    <recommendedName>
        <fullName evidence="1">NB-ARC domain-containing protein</fullName>
    </recommendedName>
</protein>
<comment type="caution">
    <text evidence="2">The sequence shown here is derived from an EMBL/GenBank/DDBJ whole genome shotgun (WGS) entry which is preliminary data.</text>
</comment>